<evidence type="ECO:0000313" key="4">
    <source>
        <dbReference type="Proteomes" id="UP000199034"/>
    </source>
</evidence>
<keyword evidence="1" id="KW-0812">Transmembrane</keyword>
<protein>
    <recommendedName>
        <fullName evidence="2">DUF4350 domain-containing protein</fullName>
    </recommendedName>
</protein>
<evidence type="ECO:0000259" key="2">
    <source>
        <dbReference type="Pfam" id="PF14258"/>
    </source>
</evidence>
<dbReference type="Proteomes" id="UP000199034">
    <property type="component" value="Unassembled WGS sequence"/>
</dbReference>
<dbReference type="InterPro" id="IPR025646">
    <property type="entry name" value="DUF4350"/>
</dbReference>
<dbReference type="Pfam" id="PF14258">
    <property type="entry name" value="DUF4350"/>
    <property type="match status" value="1"/>
</dbReference>
<dbReference type="STRING" id="1045774.SAMN05421872_101118"/>
<evidence type="ECO:0000256" key="1">
    <source>
        <dbReference type="SAM" id="Phobius"/>
    </source>
</evidence>
<keyword evidence="4" id="KW-1185">Reference proteome</keyword>
<proteinExistence type="predicted"/>
<dbReference type="RefSeq" id="WP_090849710.1">
    <property type="nucleotide sequence ID" value="NZ_FMZM01000001.1"/>
</dbReference>
<organism evidence="3 4">
    <name type="scientific">Nocardioides lianchengensis</name>
    <dbReference type="NCBI Taxonomy" id="1045774"/>
    <lineage>
        <taxon>Bacteria</taxon>
        <taxon>Bacillati</taxon>
        <taxon>Actinomycetota</taxon>
        <taxon>Actinomycetes</taxon>
        <taxon>Propionibacteriales</taxon>
        <taxon>Nocardioidaceae</taxon>
        <taxon>Nocardioides</taxon>
    </lineage>
</organism>
<gene>
    <name evidence="3" type="ORF">SAMN05421872_101118</name>
</gene>
<name>A0A1G6IAT2_9ACTN</name>
<dbReference type="AlphaFoldDB" id="A0A1G6IAT2"/>
<keyword evidence="1" id="KW-1133">Transmembrane helix</keyword>
<accession>A0A1G6IAT2</accession>
<reference evidence="3 4" key="1">
    <citation type="submission" date="2016-10" db="EMBL/GenBank/DDBJ databases">
        <authorList>
            <person name="de Groot N.N."/>
        </authorList>
    </citation>
    <scope>NUCLEOTIDE SEQUENCE [LARGE SCALE GENOMIC DNA]</scope>
    <source>
        <strain evidence="3 4">CGMCC 4.6858</strain>
    </source>
</reference>
<evidence type="ECO:0000313" key="3">
    <source>
        <dbReference type="EMBL" id="SDC03581.1"/>
    </source>
</evidence>
<dbReference type="OrthoDB" id="5241668at2"/>
<keyword evidence="1" id="KW-0472">Membrane</keyword>
<dbReference type="EMBL" id="FMZM01000001">
    <property type="protein sequence ID" value="SDC03581.1"/>
    <property type="molecule type" value="Genomic_DNA"/>
</dbReference>
<sequence>MSTLVATGRRHRSSLLVAVVLLLGVVAAVVLGGPASTTDPLDPDNPAPDGARAVARVLADEGVDVDVARGADALEAATVDEATTVLVTRPDLLGDSTVEQLLDHGAPAAQVVVVGAAPGAAGALGVGAPSSVALGDGRAADCSDPLVGDLEIAVDQALAYPGPGCFADDEGAVLVDGPGNLVLLGADEALTNDQVLRADNAALALRLLGQEERLVWYVPDLADLTGSDGVSAASLVPRWIGPGLLLLTLVVGSLMLWRGRRLGRLAVEPLPVVVTAAETTRSQGRLYRRSGDRGHAAAALRAGARTRLAERLALGTGTAPADLVRAVAVRTGRAEPDVHALLGPDAAAPGHDKDLIALATELAALEEEVRRG</sequence>
<feature type="transmembrane region" description="Helical" evidence="1">
    <location>
        <begin position="239"/>
        <end position="257"/>
    </location>
</feature>
<feature type="domain" description="DUF4350" evidence="2">
    <location>
        <begin position="43"/>
        <end position="208"/>
    </location>
</feature>